<organism evidence="4 5">
    <name type="scientific">Platanthera zijinensis</name>
    <dbReference type="NCBI Taxonomy" id="2320716"/>
    <lineage>
        <taxon>Eukaryota</taxon>
        <taxon>Viridiplantae</taxon>
        <taxon>Streptophyta</taxon>
        <taxon>Embryophyta</taxon>
        <taxon>Tracheophyta</taxon>
        <taxon>Spermatophyta</taxon>
        <taxon>Magnoliopsida</taxon>
        <taxon>Liliopsida</taxon>
        <taxon>Asparagales</taxon>
        <taxon>Orchidaceae</taxon>
        <taxon>Orchidoideae</taxon>
        <taxon>Orchideae</taxon>
        <taxon>Orchidinae</taxon>
        <taxon>Platanthera</taxon>
    </lineage>
</organism>
<dbReference type="Pfam" id="PF10551">
    <property type="entry name" value="MULE"/>
    <property type="match status" value="1"/>
</dbReference>
<proteinExistence type="predicted"/>
<feature type="compositionally biased region" description="Basic residues" evidence="2">
    <location>
        <begin position="383"/>
        <end position="393"/>
    </location>
</feature>
<comment type="caution">
    <text evidence="4">The sequence shown here is derived from an EMBL/GenBank/DDBJ whole genome shotgun (WGS) entry which is preliminary data.</text>
</comment>
<evidence type="ECO:0000256" key="2">
    <source>
        <dbReference type="SAM" id="MobiDB-lite"/>
    </source>
</evidence>
<name>A0AAP0G843_9ASPA</name>
<dbReference type="AlphaFoldDB" id="A0AAP0G843"/>
<keyword evidence="1" id="KW-0175">Coiled coil</keyword>
<dbReference type="Proteomes" id="UP001418222">
    <property type="component" value="Unassembled WGS sequence"/>
</dbReference>
<evidence type="ECO:0000313" key="5">
    <source>
        <dbReference type="Proteomes" id="UP001418222"/>
    </source>
</evidence>
<dbReference type="PANTHER" id="PTHR31569">
    <property type="entry name" value="SWIM-TYPE DOMAIN-CONTAINING PROTEIN"/>
    <property type="match status" value="1"/>
</dbReference>
<feature type="region of interest" description="Disordered" evidence="2">
    <location>
        <begin position="374"/>
        <end position="402"/>
    </location>
</feature>
<feature type="coiled-coil region" evidence="1">
    <location>
        <begin position="327"/>
        <end position="354"/>
    </location>
</feature>
<evidence type="ECO:0000256" key="1">
    <source>
        <dbReference type="SAM" id="Coils"/>
    </source>
</evidence>
<evidence type="ECO:0000313" key="4">
    <source>
        <dbReference type="EMBL" id="KAK8944125.1"/>
    </source>
</evidence>
<reference evidence="4 5" key="1">
    <citation type="journal article" date="2022" name="Nat. Plants">
        <title>Genomes of leafy and leafless Platanthera orchids illuminate the evolution of mycoheterotrophy.</title>
        <authorList>
            <person name="Li M.H."/>
            <person name="Liu K.W."/>
            <person name="Li Z."/>
            <person name="Lu H.C."/>
            <person name="Ye Q.L."/>
            <person name="Zhang D."/>
            <person name="Wang J.Y."/>
            <person name="Li Y.F."/>
            <person name="Zhong Z.M."/>
            <person name="Liu X."/>
            <person name="Yu X."/>
            <person name="Liu D.K."/>
            <person name="Tu X.D."/>
            <person name="Liu B."/>
            <person name="Hao Y."/>
            <person name="Liao X.Y."/>
            <person name="Jiang Y.T."/>
            <person name="Sun W.H."/>
            <person name="Chen J."/>
            <person name="Chen Y.Q."/>
            <person name="Ai Y."/>
            <person name="Zhai J.W."/>
            <person name="Wu S.S."/>
            <person name="Zhou Z."/>
            <person name="Hsiao Y.Y."/>
            <person name="Wu W.L."/>
            <person name="Chen Y.Y."/>
            <person name="Lin Y.F."/>
            <person name="Hsu J.L."/>
            <person name="Li C.Y."/>
            <person name="Wang Z.W."/>
            <person name="Zhao X."/>
            <person name="Zhong W.Y."/>
            <person name="Ma X.K."/>
            <person name="Ma L."/>
            <person name="Huang J."/>
            <person name="Chen G.Z."/>
            <person name="Huang M.Z."/>
            <person name="Huang L."/>
            <person name="Peng D.H."/>
            <person name="Luo Y.B."/>
            <person name="Zou S.Q."/>
            <person name="Chen S.P."/>
            <person name="Lan S."/>
            <person name="Tsai W.C."/>
            <person name="Van de Peer Y."/>
            <person name="Liu Z.J."/>
        </authorList>
    </citation>
    <scope>NUCLEOTIDE SEQUENCE [LARGE SCALE GENOMIC DNA]</scope>
    <source>
        <strain evidence="4">Lor287</strain>
    </source>
</reference>
<evidence type="ECO:0000259" key="3">
    <source>
        <dbReference type="Pfam" id="PF10551"/>
    </source>
</evidence>
<dbReference type="InterPro" id="IPR018289">
    <property type="entry name" value="MULE_transposase_dom"/>
</dbReference>
<feature type="domain" description="MULE transposase" evidence="3">
    <location>
        <begin position="7"/>
        <end position="100"/>
    </location>
</feature>
<accession>A0AAP0G843</accession>
<dbReference type="CDD" id="cd22744">
    <property type="entry name" value="OTU"/>
    <property type="match status" value="1"/>
</dbReference>
<dbReference type="EMBL" id="JBBWWQ010000006">
    <property type="protein sequence ID" value="KAK8944125.1"/>
    <property type="molecule type" value="Genomic_DNA"/>
</dbReference>
<dbReference type="InterPro" id="IPR052579">
    <property type="entry name" value="Zinc_finger_SWIM"/>
</dbReference>
<protein>
    <recommendedName>
        <fullName evidence="3">MULE transposase domain-containing protein</fullName>
    </recommendedName>
</protein>
<sequence length="606" mass="70563">MFPNTFLIDCTYKTNRYRLPLLCIVGITSTNQLFFSSFTFLSNEKEASYQWALQCFKRIFKENSMPNVFLTDREIALMNAIKLVFPQAKHILCRVHINRNILAHCRKFFQCGKDCDNFLGAWQYLVNSETENEYNMRFNQLLNDFAVNFPAVISYVTSTWLDPYKEYFVSYWINMYLHLGNTSTNRVEGGHSQLKKFLEVSIGSLPTVWKAFNQMIILQHTEIKKMFGQSQMQVSTTFKSVLYAELIGHVSLAALELIRKEELSLKDVCVEQHLCRHKTRYTLGLPCAHELVSYINQRSAFPLGLIHKHWRVLCLNENLTDPQSTEEVNETNEKNDLENELDGLLKRYNNISEIQRKEMKNKIREIVNPSLTQTLEPTVPPKTRGRPKGSWKKFKNDEKSTKRDPSYFEHVLMLEEKSQHTNIKKAARKVLTRGNFLEKIRAQMPSYISSHIIDAIDVMGDEHCGYRVISAAVYKNDDWSQVRHDLSQELHQNEMLYNQVFGLARKDELLRSLDCEMVPAPVEKWMTMPDMGLVVASCYNVQLVNFSLEQSFTFLPLHSAPQDTRKLICIGFINGNHYIHLKVGEECPMPRVFPVWLTYRTEVAEQ</sequence>
<keyword evidence="5" id="KW-1185">Reference proteome</keyword>
<dbReference type="PANTHER" id="PTHR31569:SF4">
    <property type="entry name" value="SWIM-TYPE DOMAIN-CONTAINING PROTEIN"/>
    <property type="match status" value="1"/>
</dbReference>
<gene>
    <name evidence="4" type="ORF">KSP39_PZI007673</name>
</gene>